<dbReference type="SUPFAM" id="SSF53474">
    <property type="entry name" value="alpha/beta-Hydrolases"/>
    <property type="match status" value="1"/>
</dbReference>
<dbReference type="Pfam" id="PF11913">
    <property type="entry name" value="DUF3431"/>
    <property type="match status" value="1"/>
</dbReference>
<comment type="caution">
    <text evidence="6">The sequence shown here is derived from an EMBL/GenBank/DDBJ whole genome shotgun (WGS) entry which is preliminary data.</text>
</comment>
<evidence type="ECO:0000256" key="2">
    <source>
        <dbReference type="SAM" id="Phobius"/>
    </source>
</evidence>
<evidence type="ECO:0000313" key="6">
    <source>
        <dbReference type="EMBL" id="RLL97601.1"/>
    </source>
</evidence>
<dbReference type="CDD" id="cd00519">
    <property type="entry name" value="Lipase_3"/>
    <property type="match status" value="1"/>
</dbReference>
<keyword evidence="2" id="KW-0472">Membrane</keyword>
<evidence type="ECO:0000256" key="3">
    <source>
        <dbReference type="SAM" id="SignalP"/>
    </source>
</evidence>
<dbReference type="OrthoDB" id="426718at2759"/>
<dbReference type="Pfam" id="PF01764">
    <property type="entry name" value="Lipase_3"/>
    <property type="match status" value="1"/>
</dbReference>
<dbReference type="Gene3D" id="3.40.50.1820">
    <property type="entry name" value="alpha/beta hydrolase"/>
    <property type="match status" value="1"/>
</dbReference>
<dbReference type="InterPro" id="IPR005592">
    <property type="entry name" value="Mono/diacylglycerol_lipase_N"/>
</dbReference>
<evidence type="ECO:0008006" key="8">
    <source>
        <dbReference type="Google" id="ProtNLM"/>
    </source>
</evidence>
<evidence type="ECO:0000313" key="7">
    <source>
        <dbReference type="Proteomes" id="UP000215289"/>
    </source>
</evidence>
<feature type="transmembrane region" description="Helical" evidence="2">
    <location>
        <begin position="329"/>
        <end position="345"/>
    </location>
</feature>
<reference evidence="6 7" key="1">
    <citation type="submission" date="2018-08" db="EMBL/GenBank/DDBJ databases">
        <title>Draft genome sequences of two Aspergillus turcosus clinical strains isolated from bronchoalveolar lavage fluid: one azole-susceptible and the other azole-resistant.</title>
        <authorList>
            <person name="Parent-Michaud M."/>
            <person name="Dufresne P.J."/>
            <person name="Fournier E."/>
            <person name="Martineau C."/>
            <person name="Moreira S."/>
            <person name="Perkins V."/>
            <person name="De Repentigny L."/>
            <person name="Dufresne S.F."/>
        </authorList>
    </citation>
    <scope>NUCLEOTIDE SEQUENCE [LARGE SCALE GENOMIC DNA]</scope>
    <source>
        <strain evidence="6">HMR AF 1038</strain>
    </source>
</reference>
<dbReference type="GO" id="GO:0016042">
    <property type="term" value="P:lipid catabolic process"/>
    <property type="evidence" value="ECO:0007669"/>
    <property type="project" value="InterPro"/>
</dbReference>
<dbReference type="InterPro" id="IPR002921">
    <property type="entry name" value="Fungal_lipase-type"/>
</dbReference>
<dbReference type="InterPro" id="IPR029058">
    <property type="entry name" value="AB_hydrolase_fold"/>
</dbReference>
<keyword evidence="7" id="KW-1185">Reference proteome</keyword>
<evidence type="ECO:0000259" key="5">
    <source>
        <dbReference type="Pfam" id="PF03893"/>
    </source>
</evidence>
<dbReference type="Proteomes" id="UP000215289">
    <property type="component" value="Unassembled WGS sequence"/>
</dbReference>
<dbReference type="AlphaFoldDB" id="A0A3R7LZ33"/>
<feature type="domain" description="Mono-/di-acylglycerol lipase N-terminal" evidence="5">
    <location>
        <begin position="11"/>
        <end position="77"/>
    </location>
</feature>
<evidence type="ECO:0000256" key="1">
    <source>
        <dbReference type="SAM" id="MobiDB-lite"/>
    </source>
</evidence>
<feature type="domain" description="Fungal lipase-type" evidence="4">
    <location>
        <begin position="106"/>
        <end position="237"/>
    </location>
</feature>
<organism evidence="6 7">
    <name type="scientific">Aspergillus turcosus</name>
    <dbReference type="NCBI Taxonomy" id="1245748"/>
    <lineage>
        <taxon>Eukaryota</taxon>
        <taxon>Fungi</taxon>
        <taxon>Dikarya</taxon>
        <taxon>Ascomycota</taxon>
        <taxon>Pezizomycotina</taxon>
        <taxon>Eurotiomycetes</taxon>
        <taxon>Eurotiomycetidae</taxon>
        <taxon>Eurotiales</taxon>
        <taxon>Aspergillaceae</taxon>
        <taxon>Aspergillus</taxon>
        <taxon>Aspergillus subgen. Fumigati</taxon>
    </lineage>
</organism>
<proteinExistence type="predicted"/>
<feature type="region of interest" description="Disordered" evidence="1">
    <location>
        <begin position="362"/>
        <end position="383"/>
    </location>
</feature>
<protein>
    <recommendedName>
        <fullName evidence="8">Fungal lipase-like domain-containing protein</fullName>
    </recommendedName>
</protein>
<keyword evidence="2" id="KW-1133">Transmembrane helix</keyword>
<accession>A0A3R7LZ33</accession>
<feature type="signal peptide" evidence="3">
    <location>
        <begin position="1"/>
        <end position="27"/>
    </location>
</feature>
<dbReference type="EMBL" id="NIDN02000073">
    <property type="protein sequence ID" value="RLL97601.1"/>
    <property type="molecule type" value="Genomic_DNA"/>
</dbReference>
<evidence type="ECO:0000259" key="4">
    <source>
        <dbReference type="Pfam" id="PF01764"/>
    </source>
</evidence>
<name>A0A3R7LZ33_9EURO</name>
<dbReference type="PANTHER" id="PTHR37490">
    <property type="entry name" value="EXPRESSED PROTEIN"/>
    <property type="match status" value="1"/>
</dbReference>
<feature type="chain" id="PRO_5018737124" description="Fungal lipase-like domain-containing protein" evidence="3">
    <location>
        <begin position="28"/>
        <end position="654"/>
    </location>
</feature>
<dbReference type="STRING" id="1245748.A0A3R7LZ33"/>
<dbReference type="InterPro" id="IPR021838">
    <property type="entry name" value="DUF3431"/>
</dbReference>
<dbReference type="Pfam" id="PF03893">
    <property type="entry name" value="Lipase3_N"/>
    <property type="match status" value="1"/>
</dbReference>
<keyword evidence="2" id="KW-0812">Transmembrane</keyword>
<gene>
    <name evidence="6" type="ORF">CFD26_105847</name>
</gene>
<dbReference type="PANTHER" id="PTHR37490:SF3">
    <property type="entry name" value="DUF3431 DOMAIN CONTAINING PROTEIN"/>
    <property type="match status" value="1"/>
</dbReference>
<keyword evidence="3" id="KW-0732">Signal</keyword>
<sequence>MVQFKSVCTLAVAAFAALGAAAPAGLAERDVSASVLQELSLFAQYSAAAYCTNNINSTGTKLTCSAGNCPLVEAANTKTLAEFYDSDSFGDTAGFLVADTTNKLLVVSFRGSRTLDNWIANLDFVLDSISDICSGCAAHGGFWKSWEVVANSLTTELNSAVNTYPGYTIVFTGHSLGAALATLGATTLRKAGIPVQLYNYGSPRVGNKALATYITAQGPNYRVTHTNDIVPRLPPQSFGFSHLSPEYWITSGDNVPVTTSDITVIQGIDSNAGNSGEDITSIEAHNCNSGIAISPLSQGLSPTSSWLTPTMLFFGGGVQSPRRRNKEKAILVTILIVYALYFLFFSKSSGDRESAVSVHTAVHNEGANRDSRSGQASPSHDSRRIEKDMVIASMKTDNTSWLFENFPDWHKSVYVVDDKNAELTVPQNKGRESMVYLTYIIDNYDHLPDVVLFIHSKRYQWHNDDPYYDGVPMLRRFQVPYLQKQGYVNLRCAWILGCPAEIHPHSDTHRDDVHAGEYFKKGFMELFPGVDVPDEVGVSCCAQFGVTSWKIRERPKSDYVRFRKWLAETPLKDDLSGRIMEYSWHMIFGKGPVYCPTAEECYCKVFGLCDLTCPTERECVGRYVLPPYSTLPEGWPYIGWNGQQQDPSTGLPET</sequence>